<proteinExistence type="predicted"/>
<organism evidence="2 3">
    <name type="scientific">Afipia carboxidovorans (strain ATCC 49405 / DSM 1227 / KCTC 32145 / OM5)</name>
    <name type="common">Oligotropha carboxidovorans</name>
    <dbReference type="NCBI Taxonomy" id="504832"/>
    <lineage>
        <taxon>Bacteria</taxon>
        <taxon>Pseudomonadati</taxon>
        <taxon>Pseudomonadota</taxon>
        <taxon>Alphaproteobacteria</taxon>
        <taxon>Hyphomicrobiales</taxon>
        <taxon>Nitrobacteraceae</taxon>
        <taxon>Afipia</taxon>
    </lineage>
</organism>
<gene>
    <name evidence="2" type="ordered locus">OCA5_c30020</name>
</gene>
<sequence length="136" mass="14434">MTKAKAKQPAATRQPASKFAATRSMKAKQVGPKTKKSAASKALPAAEPSALPAKASGVRADSKQARVLALLRSTNGCTIEAIVKATGWQQHSVRGFFAGVVRKKLKFDLDSELVDGVRRYRITPKADGVSKSTKVA</sequence>
<evidence type="ECO:0000256" key="1">
    <source>
        <dbReference type="SAM" id="MobiDB-lite"/>
    </source>
</evidence>
<dbReference type="PATRIC" id="fig|504832.7.peg.3163"/>
<feature type="compositionally biased region" description="Low complexity" evidence="1">
    <location>
        <begin position="39"/>
        <end position="56"/>
    </location>
</feature>
<dbReference type="KEGG" id="oca:OCAR_4956"/>
<dbReference type="RefSeq" id="WP_012562122.1">
    <property type="nucleotide sequence ID" value="NC_011386.1"/>
</dbReference>
<dbReference type="eggNOG" id="COG1595">
    <property type="taxonomic scope" value="Bacteria"/>
</dbReference>
<dbReference type="InterPro" id="IPR021880">
    <property type="entry name" value="DUF3489"/>
</dbReference>
<reference evidence="2 3" key="1">
    <citation type="journal article" date="2011" name="J. Bacteriol.">
        <title>Complete genome sequences of the chemolithoautotrophic Oligotropha carboxidovorans strains OM4 and OM5.</title>
        <authorList>
            <person name="Volland S."/>
            <person name="Rachinger M."/>
            <person name="Strittmatter A."/>
            <person name="Daniel R."/>
            <person name="Gottschalk G."/>
            <person name="Meyer O."/>
        </authorList>
    </citation>
    <scope>NUCLEOTIDE SEQUENCE [LARGE SCALE GENOMIC DNA]</scope>
    <source>
        <strain evidence="3">ATCC 49405 / DSM 1227 / KCTC 32145 / OM5</strain>
    </source>
</reference>
<dbReference type="Proteomes" id="UP000007730">
    <property type="component" value="Chromosome"/>
</dbReference>
<dbReference type="KEGG" id="ocg:OCA5_c30020"/>
<dbReference type="AlphaFoldDB" id="B6JB18"/>
<name>B6JB18_AFIC5</name>
<protein>
    <recommendedName>
        <fullName evidence="4">DUF3489 domain-containing protein</fullName>
    </recommendedName>
</protein>
<accession>B6JB18</accession>
<evidence type="ECO:0000313" key="2">
    <source>
        <dbReference type="EMBL" id="AEI07687.1"/>
    </source>
</evidence>
<dbReference type="EMBL" id="CP002826">
    <property type="protein sequence ID" value="AEI07687.1"/>
    <property type="molecule type" value="Genomic_DNA"/>
</dbReference>
<dbReference type="OrthoDB" id="7206991at2"/>
<evidence type="ECO:0000313" key="3">
    <source>
        <dbReference type="Proteomes" id="UP000007730"/>
    </source>
</evidence>
<keyword evidence="3" id="KW-1185">Reference proteome</keyword>
<dbReference type="HOGENOM" id="CLU_155201_0_0_5"/>
<evidence type="ECO:0008006" key="4">
    <source>
        <dbReference type="Google" id="ProtNLM"/>
    </source>
</evidence>
<dbReference type="Pfam" id="PF11994">
    <property type="entry name" value="DUF3489"/>
    <property type="match status" value="1"/>
</dbReference>
<dbReference type="STRING" id="504832.OCA5_c30020"/>
<feature type="region of interest" description="Disordered" evidence="1">
    <location>
        <begin position="1"/>
        <end position="57"/>
    </location>
</feature>